<evidence type="ECO:0000256" key="4">
    <source>
        <dbReference type="ARBA" id="ARBA00023136"/>
    </source>
</evidence>
<proteinExistence type="predicted"/>
<gene>
    <name evidence="7" type="ORF">AB986_12485</name>
</gene>
<feature type="transmembrane region" description="Helical" evidence="5">
    <location>
        <begin position="390"/>
        <end position="406"/>
    </location>
</feature>
<dbReference type="InterPro" id="IPR007016">
    <property type="entry name" value="O-antigen_ligase-rel_domated"/>
</dbReference>
<evidence type="ECO:0000313" key="8">
    <source>
        <dbReference type="Proteomes" id="UP000035996"/>
    </source>
</evidence>
<feature type="transmembrane region" description="Helical" evidence="5">
    <location>
        <begin position="250"/>
        <end position="268"/>
    </location>
</feature>
<evidence type="ECO:0000256" key="2">
    <source>
        <dbReference type="ARBA" id="ARBA00022692"/>
    </source>
</evidence>
<dbReference type="InterPro" id="IPR051533">
    <property type="entry name" value="WaaL-like"/>
</dbReference>
<comment type="caution">
    <text evidence="7">The sequence shown here is derived from an EMBL/GenBank/DDBJ whole genome shotgun (WGS) entry which is preliminary data.</text>
</comment>
<dbReference type="RefSeq" id="WP_048311463.1">
    <property type="nucleotide sequence ID" value="NZ_LELK01000004.1"/>
</dbReference>
<dbReference type="EMBL" id="LELK01000004">
    <property type="protein sequence ID" value="KMM36752.1"/>
    <property type="molecule type" value="Genomic_DNA"/>
</dbReference>
<feature type="transmembrane region" description="Helical" evidence="5">
    <location>
        <begin position="224"/>
        <end position="243"/>
    </location>
</feature>
<comment type="subcellular location">
    <subcellularLocation>
        <location evidence="1">Membrane</location>
        <topology evidence="1">Multi-pass membrane protein</topology>
    </subcellularLocation>
</comment>
<evidence type="ECO:0000256" key="3">
    <source>
        <dbReference type="ARBA" id="ARBA00022989"/>
    </source>
</evidence>
<feature type="transmembrane region" description="Helical" evidence="5">
    <location>
        <begin position="326"/>
        <end position="343"/>
    </location>
</feature>
<feature type="transmembrane region" description="Helical" evidence="5">
    <location>
        <begin position="181"/>
        <end position="197"/>
    </location>
</feature>
<evidence type="ECO:0000313" key="7">
    <source>
        <dbReference type="EMBL" id="KMM36752.1"/>
    </source>
</evidence>
<organism evidence="7 8">
    <name type="scientific">Guptibacillus hwajinpoensis</name>
    <dbReference type="NCBI Taxonomy" id="208199"/>
    <lineage>
        <taxon>Bacteria</taxon>
        <taxon>Bacillati</taxon>
        <taxon>Bacillota</taxon>
        <taxon>Bacilli</taxon>
        <taxon>Bacillales</taxon>
        <taxon>Guptibacillaceae</taxon>
        <taxon>Guptibacillus</taxon>
    </lineage>
</organism>
<feature type="transmembrane region" description="Helical" evidence="5">
    <location>
        <begin position="7"/>
        <end position="23"/>
    </location>
</feature>
<feature type="transmembrane region" description="Helical" evidence="5">
    <location>
        <begin position="64"/>
        <end position="83"/>
    </location>
</feature>
<keyword evidence="3 5" id="KW-1133">Transmembrane helix</keyword>
<feature type="domain" description="O-antigen ligase-related" evidence="6">
    <location>
        <begin position="209"/>
        <end position="330"/>
    </location>
</feature>
<dbReference type="PANTHER" id="PTHR37422:SF13">
    <property type="entry name" value="LIPOPOLYSACCHARIDE BIOSYNTHESIS PROTEIN PA4999-RELATED"/>
    <property type="match status" value="1"/>
</dbReference>
<dbReference type="OrthoDB" id="2986203at2"/>
<keyword evidence="2 5" id="KW-0812">Transmembrane</keyword>
<name>A0A0J6FR05_9BACL</name>
<sequence length="416" mass="48735">MKNNNGFNSTILIFIPLFLLILFPFPSKIIGYSMALWISDLLLMGYLLFMILLKKFNIPKTKTFLFFCGFLLLNIIGMTNSLISGNISSIRVIAEAIRSVEYIIIYMYFSNIFILIKNAGMSIEELLKKNIIKIAVTVFIVSIIELFNLPLKELLRSLYDMDKSGNIYQYYNRIVGTLRNPNYYGIWLSFMLLFFYIVKMRLVYKIVLISLSGFFLYFTGSRTSLVACLISLVTVIIIQSVRMKKQKNSSILLFGFIAFIFYYVSFHFQEFFFSVRLQYNINEWRTFGGRLEIWEKYYEQFLANPLFGVGIQKSNDLVFDNTFVQYSYYYGLVGFVFICIFFLRNITLNLRMIFSKKFLSDKLIYFILGVQIVVITSAFTVQILDVLQVSFFYLMSLAYLDFSVLSKNNDLVNKKR</sequence>
<feature type="transmembrane region" description="Helical" evidence="5">
    <location>
        <begin position="103"/>
        <end position="119"/>
    </location>
</feature>
<keyword evidence="8" id="KW-1185">Reference proteome</keyword>
<evidence type="ECO:0000256" key="1">
    <source>
        <dbReference type="ARBA" id="ARBA00004141"/>
    </source>
</evidence>
<dbReference type="AlphaFoldDB" id="A0A0J6FR05"/>
<reference evidence="7" key="1">
    <citation type="submission" date="2015-06" db="EMBL/GenBank/DDBJ databases">
        <authorList>
            <person name="Liu B."/>
            <person name="Wang J."/>
            <person name="Zhu Y."/>
            <person name="Liu G."/>
            <person name="Chen Q."/>
            <person name="Zheng C."/>
            <person name="Che J."/>
            <person name="Ge C."/>
            <person name="Shi H."/>
            <person name="Pan Z."/>
            <person name="Liu X."/>
        </authorList>
    </citation>
    <scope>NUCLEOTIDE SEQUENCE [LARGE SCALE GENOMIC DNA]</scope>
    <source>
        <strain evidence="7">DSM 16346</strain>
    </source>
</reference>
<accession>A0A0J6FR05</accession>
<evidence type="ECO:0000256" key="5">
    <source>
        <dbReference type="SAM" id="Phobius"/>
    </source>
</evidence>
<protein>
    <recommendedName>
        <fullName evidence="6">O-antigen ligase-related domain-containing protein</fullName>
    </recommendedName>
</protein>
<dbReference type="GO" id="GO:0016020">
    <property type="term" value="C:membrane"/>
    <property type="evidence" value="ECO:0007669"/>
    <property type="project" value="UniProtKB-SubCell"/>
</dbReference>
<dbReference type="STRING" id="157733.AB986_12485"/>
<evidence type="ECO:0000259" key="6">
    <source>
        <dbReference type="Pfam" id="PF04932"/>
    </source>
</evidence>
<dbReference type="PANTHER" id="PTHR37422">
    <property type="entry name" value="TEICHURONIC ACID BIOSYNTHESIS PROTEIN TUAE"/>
    <property type="match status" value="1"/>
</dbReference>
<feature type="transmembrane region" description="Helical" evidence="5">
    <location>
        <begin position="29"/>
        <end position="52"/>
    </location>
</feature>
<keyword evidence="4 5" id="KW-0472">Membrane</keyword>
<dbReference type="Pfam" id="PF04932">
    <property type="entry name" value="Wzy_C"/>
    <property type="match status" value="1"/>
</dbReference>
<dbReference type="Proteomes" id="UP000035996">
    <property type="component" value="Unassembled WGS sequence"/>
</dbReference>
<feature type="transmembrane region" description="Helical" evidence="5">
    <location>
        <begin position="363"/>
        <end position="384"/>
    </location>
</feature>